<accession>A0A1S7TKF2</accession>
<evidence type="ECO:0000313" key="2">
    <source>
        <dbReference type="EMBL" id="CVI55021.1"/>
    </source>
</evidence>
<feature type="region of interest" description="Disordered" evidence="1">
    <location>
        <begin position="50"/>
        <end position="77"/>
    </location>
</feature>
<evidence type="ECO:0000256" key="1">
    <source>
        <dbReference type="SAM" id="MobiDB-lite"/>
    </source>
</evidence>
<organism evidence="2 3">
    <name type="scientific">Agrobacterium deltaense NCPPB 1641</name>
    <dbReference type="NCBI Taxonomy" id="1183425"/>
    <lineage>
        <taxon>Bacteria</taxon>
        <taxon>Pseudomonadati</taxon>
        <taxon>Pseudomonadota</taxon>
        <taxon>Alphaproteobacteria</taxon>
        <taxon>Hyphomicrobiales</taxon>
        <taxon>Rhizobiaceae</taxon>
        <taxon>Rhizobium/Agrobacterium group</taxon>
        <taxon>Agrobacterium</taxon>
    </lineage>
</organism>
<protein>
    <submittedName>
        <fullName evidence="2">Uncharacterized protein</fullName>
    </submittedName>
</protein>
<dbReference type="EMBL" id="FCNP01000007">
    <property type="protein sequence ID" value="CVI55021.1"/>
    <property type="molecule type" value="Genomic_DNA"/>
</dbReference>
<gene>
    <name evidence="2" type="ORF">AGR7A_Cc150010</name>
</gene>
<keyword evidence="3" id="KW-1185">Reference proteome</keyword>
<sequence length="77" mass="8388">MIRGVRISAPHDPATGTAKCSGAWPAMFQSIGVTIDFGCRKRDVKIEQVKERSSGVRGMRQGRSKSGNRGLIWLSQA</sequence>
<dbReference type="AlphaFoldDB" id="A0A1S7TKF2"/>
<name>A0A1S7TKF2_9HYPH</name>
<dbReference type="Proteomes" id="UP000192140">
    <property type="component" value="Unassembled WGS sequence"/>
</dbReference>
<comment type="caution">
    <text evidence="2">The sequence shown here is derived from an EMBL/GenBank/DDBJ whole genome shotgun (WGS) entry which is preliminary data.</text>
</comment>
<proteinExistence type="predicted"/>
<reference evidence="2" key="1">
    <citation type="submission" date="2016-01" db="EMBL/GenBank/DDBJ databases">
        <authorList>
            <person name="Regsiter A."/>
            <person name="william w."/>
        </authorList>
    </citation>
    <scope>NUCLEOTIDE SEQUENCE</scope>
    <source>
        <strain evidence="2">NCPPB 1641</strain>
    </source>
</reference>
<evidence type="ECO:0000313" key="3">
    <source>
        <dbReference type="Proteomes" id="UP000192140"/>
    </source>
</evidence>